<dbReference type="UniPathway" id="UPA00796">
    <property type="reaction ID" value="UER00771"/>
</dbReference>
<evidence type="ECO:0000256" key="6">
    <source>
        <dbReference type="ARBA" id="ARBA00022989"/>
    </source>
</evidence>
<dbReference type="FunFam" id="3.40.50.720:FF:000065">
    <property type="entry name" value="UDP-glucuronic acid decarboxylase 1"/>
    <property type="match status" value="1"/>
</dbReference>
<dbReference type="GO" id="GO:0042732">
    <property type="term" value="P:D-xylose metabolic process"/>
    <property type="evidence" value="ECO:0007669"/>
    <property type="project" value="InterPro"/>
</dbReference>
<evidence type="ECO:0000256" key="12">
    <source>
        <dbReference type="ARBA" id="ARBA00037859"/>
    </source>
</evidence>
<dbReference type="Proteomes" id="UP000475214">
    <property type="component" value="Unassembled WGS sequence"/>
</dbReference>
<evidence type="ECO:0000259" key="14">
    <source>
        <dbReference type="Pfam" id="PF01370"/>
    </source>
</evidence>
<dbReference type="Gene3D" id="3.40.50.720">
    <property type="entry name" value="NAD(P)-binding Rossmann-like Domain"/>
    <property type="match status" value="1"/>
</dbReference>
<evidence type="ECO:0000256" key="4">
    <source>
        <dbReference type="ARBA" id="ARBA00022793"/>
    </source>
</evidence>
<evidence type="ECO:0000256" key="3">
    <source>
        <dbReference type="ARBA" id="ARBA00022692"/>
    </source>
</evidence>
<dbReference type="GO" id="GO:0048040">
    <property type="term" value="F:UDP-glucuronate decarboxylase activity"/>
    <property type="evidence" value="ECO:0007669"/>
    <property type="project" value="TreeGrafter"/>
</dbReference>
<comment type="cofactor">
    <cofactor evidence="1">
        <name>NAD(+)</name>
        <dbReference type="ChEBI" id="CHEBI:57540"/>
    </cofactor>
</comment>
<evidence type="ECO:0000256" key="1">
    <source>
        <dbReference type="ARBA" id="ARBA00001911"/>
    </source>
</evidence>
<protein>
    <submittedName>
        <fullName evidence="15">SDR family oxidoreductase</fullName>
    </submittedName>
</protein>
<evidence type="ECO:0000256" key="13">
    <source>
        <dbReference type="SAM" id="MobiDB-lite"/>
    </source>
</evidence>
<keyword evidence="5" id="KW-0735">Signal-anchor</keyword>
<evidence type="ECO:0000256" key="7">
    <source>
        <dbReference type="ARBA" id="ARBA00023027"/>
    </source>
</evidence>
<gene>
    <name evidence="15" type="ORF">G1H10_19290</name>
</gene>
<dbReference type="InterPro" id="IPR001509">
    <property type="entry name" value="Epimerase_deHydtase"/>
</dbReference>
<keyword evidence="8" id="KW-0333">Golgi apparatus</keyword>
<keyword evidence="3" id="KW-0812">Transmembrane</keyword>
<keyword evidence="4" id="KW-0210">Decarboxylase</keyword>
<keyword evidence="6" id="KW-1133">Transmembrane helix</keyword>
<keyword evidence="11" id="KW-0456">Lyase</keyword>
<feature type="compositionally biased region" description="Low complexity" evidence="13">
    <location>
        <begin position="339"/>
        <end position="356"/>
    </location>
</feature>
<dbReference type="CDD" id="cd05230">
    <property type="entry name" value="UGD_SDR_e"/>
    <property type="match status" value="1"/>
</dbReference>
<evidence type="ECO:0000256" key="5">
    <source>
        <dbReference type="ARBA" id="ARBA00022968"/>
    </source>
</evidence>
<evidence type="ECO:0000256" key="9">
    <source>
        <dbReference type="ARBA" id="ARBA00023136"/>
    </source>
</evidence>
<reference evidence="15 16" key="1">
    <citation type="submission" date="2020-02" db="EMBL/GenBank/DDBJ databases">
        <authorList>
            <person name="Li X.-J."/>
            <person name="Han X.-M."/>
        </authorList>
    </citation>
    <scope>NUCLEOTIDE SEQUENCE [LARGE SCALE GENOMIC DNA]</scope>
    <source>
        <strain evidence="15 16">CCTCC AB 2017055</strain>
    </source>
</reference>
<proteinExistence type="predicted"/>
<keyword evidence="10" id="KW-0325">Glycoprotein</keyword>
<feature type="region of interest" description="Disordered" evidence="13">
    <location>
        <begin position="315"/>
        <end position="356"/>
    </location>
</feature>
<dbReference type="EMBL" id="JAAGOA010000014">
    <property type="protein sequence ID" value="NEE02321.1"/>
    <property type="molecule type" value="Genomic_DNA"/>
</dbReference>
<evidence type="ECO:0000313" key="16">
    <source>
        <dbReference type="Proteomes" id="UP000475214"/>
    </source>
</evidence>
<dbReference type="GO" id="GO:0033320">
    <property type="term" value="P:UDP-D-xylose biosynthetic process"/>
    <property type="evidence" value="ECO:0007669"/>
    <property type="project" value="UniProtKB-UniPathway"/>
</dbReference>
<dbReference type="AlphaFoldDB" id="A0A6L9SCN9"/>
<accession>A0A6L9SCN9</accession>
<comment type="subcellular location">
    <subcellularLocation>
        <location evidence="2">Golgi apparatus membrane</location>
        <topology evidence="2">Single-pass type II membrane protein</topology>
    </subcellularLocation>
    <subcellularLocation>
        <location evidence="12">Golgi apparatus</location>
        <location evidence="12">Golgi stack membrane</location>
    </subcellularLocation>
</comment>
<dbReference type="InterPro" id="IPR036291">
    <property type="entry name" value="NAD(P)-bd_dom_sf"/>
</dbReference>
<dbReference type="GO" id="GO:0070403">
    <property type="term" value="F:NAD+ binding"/>
    <property type="evidence" value="ECO:0007669"/>
    <property type="project" value="InterPro"/>
</dbReference>
<evidence type="ECO:0000256" key="10">
    <source>
        <dbReference type="ARBA" id="ARBA00023180"/>
    </source>
</evidence>
<keyword evidence="9" id="KW-0472">Membrane</keyword>
<keyword evidence="16" id="KW-1185">Reference proteome</keyword>
<dbReference type="PANTHER" id="PTHR43078:SF6">
    <property type="entry name" value="UDP-GLUCURONIC ACID DECARBOXYLASE 1"/>
    <property type="match status" value="1"/>
</dbReference>
<dbReference type="Pfam" id="PF01370">
    <property type="entry name" value="Epimerase"/>
    <property type="match status" value="1"/>
</dbReference>
<name>A0A6L9SCN9_9ACTN</name>
<evidence type="ECO:0000256" key="2">
    <source>
        <dbReference type="ARBA" id="ARBA00004323"/>
    </source>
</evidence>
<evidence type="ECO:0000313" key="15">
    <source>
        <dbReference type="EMBL" id="NEE02321.1"/>
    </source>
</evidence>
<dbReference type="PANTHER" id="PTHR43078">
    <property type="entry name" value="UDP-GLUCURONIC ACID DECARBOXYLASE-RELATED"/>
    <property type="match status" value="1"/>
</dbReference>
<keyword evidence="7" id="KW-0520">NAD</keyword>
<comment type="caution">
    <text evidence="15">The sequence shown here is derived from an EMBL/GenBank/DDBJ whole genome shotgun (WGS) entry which is preliminary data.</text>
</comment>
<organism evidence="15 16">
    <name type="scientific">Phytoactinopolyspora halotolerans</name>
    <dbReference type="NCBI Taxonomy" id="1981512"/>
    <lineage>
        <taxon>Bacteria</taxon>
        <taxon>Bacillati</taxon>
        <taxon>Actinomycetota</taxon>
        <taxon>Actinomycetes</taxon>
        <taxon>Jiangellales</taxon>
        <taxon>Jiangellaceae</taxon>
        <taxon>Phytoactinopolyspora</taxon>
    </lineage>
</organism>
<dbReference type="SUPFAM" id="SSF51735">
    <property type="entry name" value="NAD(P)-binding Rossmann-fold domains"/>
    <property type="match status" value="1"/>
</dbReference>
<dbReference type="GO" id="GO:0005737">
    <property type="term" value="C:cytoplasm"/>
    <property type="evidence" value="ECO:0007669"/>
    <property type="project" value="TreeGrafter"/>
</dbReference>
<dbReference type="InterPro" id="IPR044516">
    <property type="entry name" value="UXS-like"/>
</dbReference>
<feature type="domain" description="NAD-dependent epimerase/dehydratase" evidence="14">
    <location>
        <begin position="5"/>
        <end position="238"/>
    </location>
</feature>
<evidence type="ECO:0000256" key="8">
    <source>
        <dbReference type="ARBA" id="ARBA00023034"/>
    </source>
</evidence>
<evidence type="ECO:0000256" key="11">
    <source>
        <dbReference type="ARBA" id="ARBA00023239"/>
    </source>
</evidence>
<sequence length="356" mass="38113">MRTAVTGGAGFLGSHLCAALLERGAHVVCLDNFVTSEPANLTGIRDHPRFELIDTDVSQAAWVGGPLDAVIHLACPASPTDYLRLPVETMRVGSSGTEHALDLAAKKGARFVLASTSEVYGDPLQHPQREDYWGNVNPVGPRSVYDESKRYAEALTCAYRNSYRVDTGIVRIFNSYGPRMRPNDGRAIPTFAWQALSGRPITVAGDGSQTRSLCYVDDTIRGLLAMATTSYPGPVNIGSAEEITVLHLAELVRQATGSRSEIVFVDLPENDPLVRRPDISRARQALGWEPSVSLADGLARTLPWFAELWAGRNGHTRGDGHPSGDGHARGDGDGDGHADVGAPRSSDSAARSTSST</sequence>
<feature type="compositionally biased region" description="Basic and acidic residues" evidence="13">
    <location>
        <begin position="316"/>
        <end position="338"/>
    </location>
</feature>